<feature type="compositionally biased region" description="Acidic residues" evidence="1">
    <location>
        <begin position="255"/>
        <end position="268"/>
    </location>
</feature>
<evidence type="ECO:0000256" key="1">
    <source>
        <dbReference type="SAM" id="MobiDB-lite"/>
    </source>
</evidence>
<keyword evidence="2" id="KW-0732">Signal</keyword>
<feature type="compositionally biased region" description="Basic and acidic residues" evidence="1">
    <location>
        <begin position="223"/>
        <end position="247"/>
    </location>
</feature>
<feature type="signal peptide" evidence="2">
    <location>
        <begin position="1"/>
        <end position="25"/>
    </location>
</feature>
<dbReference type="Proteomes" id="UP000046392">
    <property type="component" value="Unplaced"/>
</dbReference>
<feature type="compositionally biased region" description="Low complexity" evidence="1">
    <location>
        <begin position="308"/>
        <end position="323"/>
    </location>
</feature>
<name>A0A0N5BAY9_STREA</name>
<evidence type="ECO:0000256" key="2">
    <source>
        <dbReference type="SAM" id="SignalP"/>
    </source>
</evidence>
<evidence type="ECO:0000313" key="3">
    <source>
        <dbReference type="Proteomes" id="UP000046392"/>
    </source>
</evidence>
<feature type="region of interest" description="Disordered" evidence="1">
    <location>
        <begin position="299"/>
        <end position="339"/>
    </location>
</feature>
<reference evidence="4" key="1">
    <citation type="submission" date="2017-02" db="UniProtKB">
        <authorList>
            <consortium name="WormBaseParasite"/>
        </authorList>
    </citation>
    <scope>IDENTIFICATION</scope>
</reference>
<keyword evidence="3" id="KW-1185">Reference proteome</keyword>
<feature type="region of interest" description="Disordered" evidence="1">
    <location>
        <begin position="628"/>
        <end position="655"/>
    </location>
</feature>
<sequence length="655" mass="73655">MTKSFLITIFIGIFLFHLYPPEVHCQIAEIASLVTSILGGAGNGAAIGNVATAGAGAAKAIGNLGALYQLAQSAMQLTGTGVGIANQASESQWFPIVVEQAAKNHRMMTERLAAFNSGRAVNPLTFGETDGFGGAVTSYYRTTTESTLPSEYGSKIVITETTEYPKTSKSKPDLTKVDKEDNVDEYEEENNEKSGSVDKKDEDYSEEINNRIDVDNGENIDGLSEKSVKSENKSIEKIKDKSEEKNKSLKSGGEDKDEEESDEDDDERVETIKKLMKILEKSDLKKSEFEEIAKQLTKNGKEDKKTTTKATITTTTPTTTTTTAEEDYSSEETSESEERRRIIEETKRQLGHRTTILRRITTLNPRHSTLIKLISTTPLPDSEKIFPIPLSQAIKSDNNRPGSLIENDKLSKTTTIETSNPEKPRIILVKPESSMFKDPQGGIPIESVKKASKRIFTATIPINHNSDNLTPPNGIVGRPQQQINNFQTPTRIYEKNQPSINNVQQGNFVRFNGATTFNSNTNMPLQTIQGSNVPYQQNYNNRQQLPYQNNNNIINRPNGLYNNEINNYQQRTTIPSQAYHQTNVPYNNGFQQPYRAPFNQQQQQQWRGYNNNNNYYQQSQYHQSYYQNNANPNNNNVNYYTNNQQTQNGVWRNGR</sequence>
<evidence type="ECO:0000313" key="4">
    <source>
        <dbReference type="WBParaSite" id="SPAL_0000320300.1"/>
    </source>
</evidence>
<protein>
    <submittedName>
        <fullName evidence="4">DUF148 domain-containing protein</fullName>
    </submittedName>
</protein>
<feature type="region of interest" description="Disordered" evidence="1">
    <location>
        <begin position="164"/>
        <end position="268"/>
    </location>
</feature>
<accession>A0A0N5BAY9</accession>
<feature type="chain" id="PRO_5005894235" evidence="2">
    <location>
        <begin position="26"/>
        <end position="655"/>
    </location>
</feature>
<feature type="compositionally biased region" description="Basic and acidic residues" evidence="1">
    <location>
        <begin position="170"/>
        <end position="180"/>
    </location>
</feature>
<feature type="compositionally biased region" description="Acidic residues" evidence="1">
    <location>
        <begin position="324"/>
        <end position="335"/>
    </location>
</feature>
<dbReference type="WBParaSite" id="SPAL_0000320300.1">
    <property type="protein sequence ID" value="SPAL_0000320300.1"/>
    <property type="gene ID" value="SPAL_0000320300"/>
</dbReference>
<dbReference type="STRING" id="174720.A0A0N5BAY9"/>
<organism evidence="3 4">
    <name type="scientific">Strongyloides papillosus</name>
    <name type="common">Intestinal threadworm</name>
    <dbReference type="NCBI Taxonomy" id="174720"/>
    <lineage>
        <taxon>Eukaryota</taxon>
        <taxon>Metazoa</taxon>
        <taxon>Ecdysozoa</taxon>
        <taxon>Nematoda</taxon>
        <taxon>Chromadorea</taxon>
        <taxon>Rhabditida</taxon>
        <taxon>Tylenchina</taxon>
        <taxon>Panagrolaimomorpha</taxon>
        <taxon>Strongyloidoidea</taxon>
        <taxon>Strongyloididae</taxon>
        <taxon>Strongyloides</taxon>
    </lineage>
</organism>
<feature type="compositionally biased region" description="Basic and acidic residues" evidence="1">
    <location>
        <begin position="191"/>
        <end position="214"/>
    </location>
</feature>
<dbReference type="AlphaFoldDB" id="A0A0N5BAY9"/>
<feature type="compositionally biased region" description="Low complexity" evidence="1">
    <location>
        <begin position="628"/>
        <end position="648"/>
    </location>
</feature>
<feature type="compositionally biased region" description="Acidic residues" evidence="1">
    <location>
        <begin position="181"/>
        <end position="190"/>
    </location>
</feature>
<proteinExistence type="predicted"/>